<proteinExistence type="inferred from homology"/>
<evidence type="ECO:0000313" key="6">
    <source>
        <dbReference type="Proteomes" id="UP001265259"/>
    </source>
</evidence>
<name>A0ABU3DFE7_9RHOB</name>
<protein>
    <submittedName>
        <fullName evidence="5">Penicillin-binding protein activator</fullName>
    </submittedName>
</protein>
<dbReference type="PANTHER" id="PTHR30483:SF6">
    <property type="entry name" value="PERIPLASMIC BINDING PROTEIN OF ABC TRANSPORTER FOR NATURAL AMINO ACIDS"/>
    <property type="match status" value="1"/>
</dbReference>
<dbReference type="InterPro" id="IPR028082">
    <property type="entry name" value="Peripla_BP_I"/>
</dbReference>
<dbReference type="InterPro" id="IPR028081">
    <property type="entry name" value="Leu-bd"/>
</dbReference>
<dbReference type="Pfam" id="PF13458">
    <property type="entry name" value="Peripla_BP_6"/>
    <property type="match status" value="1"/>
</dbReference>
<evidence type="ECO:0000256" key="2">
    <source>
        <dbReference type="ARBA" id="ARBA00022729"/>
    </source>
</evidence>
<dbReference type="CDD" id="cd06339">
    <property type="entry name" value="PBP1_YraM_LppC_lipoprotein-like"/>
    <property type="match status" value="1"/>
</dbReference>
<comment type="similarity">
    <text evidence="1">Belongs to the leucine-binding protein family.</text>
</comment>
<evidence type="ECO:0000256" key="3">
    <source>
        <dbReference type="ARBA" id="ARBA00022970"/>
    </source>
</evidence>
<keyword evidence="3" id="KW-0813">Transport</keyword>
<comment type="caution">
    <text evidence="5">The sequence shown here is derived from an EMBL/GenBank/DDBJ whole genome shotgun (WGS) entry which is preliminary data.</text>
</comment>
<keyword evidence="3" id="KW-0029">Amino-acid transport</keyword>
<gene>
    <name evidence="5" type="ORF">RM543_07120</name>
</gene>
<dbReference type="Gene3D" id="3.40.50.2300">
    <property type="match status" value="2"/>
</dbReference>
<dbReference type="EMBL" id="JAVRHL010000002">
    <property type="protein sequence ID" value="MDT0682448.1"/>
    <property type="molecule type" value="Genomic_DNA"/>
</dbReference>
<keyword evidence="2" id="KW-0732">Signal</keyword>
<keyword evidence="6" id="KW-1185">Reference proteome</keyword>
<evidence type="ECO:0000256" key="1">
    <source>
        <dbReference type="ARBA" id="ARBA00010062"/>
    </source>
</evidence>
<dbReference type="PANTHER" id="PTHR30483">
    <property type="entry name" value="LEUCINE-SPECIFIC-BINDING PROTEIN"/>
    <property type="match status" value="1"/>
</dbReference>
<feature type="domain" description="Leucine-binding protein" evidence="4">
    <location>
        <begin position="63"/>
        <end position="375"/>
    </location>
</feature>
<dbReference type="SUPFAM" id="SSF53822">
    <property type="entry name" value="Periplasmic binding protein-like I"/>
    <property type="match status" value="1"/>
</dbReference>
<reference evidence="5 6" key="1">
    <citation type="submission" date="2023-09" db="EMBL/GenBank/DDBJ databases">
        <authorList>
            <person name="Rey-Velasco X."/>
        </authorList>
    </citation>
    <scope>NUCLEOTIDE SEQUENCE [LARGE SCALE GENOMIC DNA]</scope>
    <source>
        <strain evidence="5 6">F158</strain>
    </source>
</reference>
<dbReference type="Proteomes" id="UP001265259">
    <property type="component" value="Unassembled WGS sequence"/>
</dbReference>
<dbReference type="RefSeq" id="WP_311690199.1">
    <property type="nucleotide sequence ID" value="NZ_JAVRHL010000002.1"/>
</dbReference>
<dbReference type="InterPro" id="IPR051010">
    <property type="entry name" value="BCAA_transport"/>
</dbReference>
<organism evidence="5 6">
    <name type="scientific">Tropicimonas omnivorans</name>
    <dbReference type="NCBI Taxonomy" id="3075590"/>
    <lineage>
        <taxon>Bacteria</taxon>
        <taxon>Pseudomonadati</taxon>
        <taxon>Pseudomonadota</taxon>
        <taxon>Alphaproteobacteria</taxon>
        <taxon>Rhodobacterales</taxon>
        <taxon>Roseobacteraceae</taxon>
        <taxon>Tropicimonas</taxon>
    </lineage>
</organism>
<evidence type="ECO:0000313" key="5">
    <source>
        <dbReference type="EMBL" id="MDT0682448.1"/>
    </source>
</evidence>
<sequence length="393" mass="39705">MTAVLDIPRTALARFAALASIVLLASCGPLPITSGGSGPSIDASAPVPVALMIPTGSGNPQDAQVAQSLERAARLAMADLNGVEIDLRTYSTGGSDARAAQAANTAVAEGAKILLGPLYSGASNAAAVAVADEGVNVLSFSNNAEIAGGNLFLLGNTFDNTANRLVDYAARNGRRNIYVVAGDSPGEEVGRQAIVNAIGSSRASLAGQSRFTVSQQGVASAAPQIASQARAAGADAVFFTSDNAGAMPLLAQLLPENGLGASAAQYIGLARLDIPSSALSQPGLQGSWFALPDPNTTTAFQRRYRAAYGSDPHPLAGLAYDGIAAIGALVEQRGSNALTRSALTQGSGFTGTGGIFRLRNDGTNQRALAVAQIRNNTVVVVDPAPRGFGGAGF</sequence>
<accession>A0ABU3DFE7</accession>
<evidence type="ECO:0000259" key="4">
    <source>
        <dbReference type="Pfam" id="PF13458"/>
    </source>
</evidence>